<dbReference type="RefSeq" id="WP_019923991.1">
    <property type="nucleotide sequence ID" value="NZ_CP140152.1"/>
</dbReference>
<organism evidence="10 11">
    <name type="scientific">Duganella zoogloeoides</name>
    <dbReference type="NCBI Taxonomy" id="75659"/>
    <lineage>
        <taxon>Bacteria</taxon>
        <taxon>Pseudomonadati</taxon>
        <taxon>Pseudomonadota</taxon>
        <taxon>Betaproteobacteria</taxon>
        <taxon>Burkholderiales</taxon>
        <taxon>Oxalobacteraceae</taxon>
        <taxon>Telluria group</taxon>
        <taxon>Duganella</taxon>
    </lineage>
</organism>
<feature type="domain" description="ABC3 transporter permease C-terminal" evidence="8">
    <location>
        <begin position="298"/>
        <end position="406"/>
    </location>
</feature>
<dbReference type="InterPro" id="IPR025857">
    <property type="entry name" value="MacB_PCD"/>
</dbReference>
<keyword evidence="11" id="KW-1185">Reference proteome</keyword>
<feature type="transmembrane region" description="Helical" evidence="7">
    <location>
        <begin position="345"/>
        <end position="367"/>
    </location>
</feature>
<dbReference type="PROSITE" id="PS51257">
    <property type="entry name" value="PROKAR_LIPOPROTEIN"/>
    <property type="match status" value="1"/>
</dbReference>
<comment type="subcellular location">
    <subcellularLocation>
        <location evidence="1">Cell membrane</location>
        <topology evidence="1">Multi-pass membrane protein</topology>
    </subcellularLocation>
</comment>
<feature type="domain" description="MacB-like periplasmic core" evidence="9">
    <location>
        <begin position="20"/>
        <end position="234"/>
    </location>
</feature>
<sequence length="797" mass="84878">MNLRDFRIGWRLLVQQPVYSLVVIGGLAVGFAACFLLFGYVAYCLNYNSAVPDHDRVVVVKQRINGFPRPDWQLIAYVPLRDLAITSGLAQAATIALPLDVPLRADADLQALPLVVVDPAFGAMFGVRALEGDLAAALGRPDGLALTRAGAARLFGAGPALGRTVCAADAALLVRAILPDPPANASVTYEALVGSGSSAWAERTTAVSDWGRAPLYLKLAPGVSSAQLAAMLQQATDVAPPTVRIRNSAVGKALNGMKVSDIRVLPVRDMYFDPDLAASRTGARYGQHSTVAGMAAGGLLILLLASINYVNLATVRTLRRQREIGIRKLLGARTPQLIRQFLSEAVLTALLAASAGLLLAWLLLPMFSDLVNRRLEGVFTSANCLLALSGGAVVGVLAGAYPAWLAQSALPGPALAGRGNSETIGGLWVRRLLTVLQFASAMAIGATALAVGWQTWYASRALPGFDPRQLLVLALPENSDTPAARSLIEQLARVPGIDGVATISEAVGRDRMKLVTMMVAPDGRDIRVEGKFISPNWFALHGLAALHGQLFDPQRAASSTPSPSDDVVLNAAAALALGYATPEQAVGRNLPRGEHILGISPEVRFQDLRAPAGAIIYRLRPGRTLAIRSSDSFAVAYDQVALLWRRHFPNQIMDLQRQETVLADRYADDARVARLLGYTSAVALILAAFGIYVLSAYSVQRHRRQIVLRKLYGARRRDIAVMLGREFSLLVGAGALVGLPLAALSIQRYLAAYTERAPIGAWTLAAALALALLVALLATSRHTLVALRMAPVAALRD</sequence>
<keyword evidence="3 7" id="KW-0812">Transmembrane</keyword>
<feature type="transmembrane region" description="Helical" evidence="7">
    <location>
        <begin position="719"/>
        <end position="739"/>
    </location>
</feature>
<proteinExistence type="inferred from homology"/>
<evidence type="ECO:0000256" key="5">
    <source>
        <dbReference type="ARBA" id="ARBA00023136"/>
    </source>
</evidence>
<evidence type="ECO:0000256" key="1">
    <source>
        <dbReference type="ARBA" id="ARBA00004651"/>
    </source>
</evidence>
<dbReference type="InterPro" id="IPR050250">
    <property type="entry name" value="Macrolide_Exporter_MacB"/>
</dbReference>
<feature type="domain" description="ABC3 transporter permease C-terminal" evidence="8">
    <location>
        <begin position="680"/>
        <end position="779"/>
    </location>
</feature>
<evidence type="ECO:0000256" key="7">
    <source>
        <dbReference type="SAM" id="Phobius"/>
    </source>
</evidence>
<reference evidence="10 11" key="1">
    <citation type="submission" date="2023-11" db="EMBL/GenBank/DDBJ databases">
        <title>MicrobeMod: A computational toolkit for identifying prokaryotic methylation and restriction-modification with nanopore sequencing.</title>
        <authorList>
            <person name="Crits-Christoph A."/>
            <person name="Kang S.C."/>
            <person name="Lee H."/>
            <person name="Ostrov N."/>
        </authorList>
    </citation>
    <scope>NUCLEOTIDE SEQUENCE [LARGE SCALE GENOMIC DNA]</scope>
    <source>
        <strain evidence="10 11">ATCC 25935</strain>
    </source>
</reference>
<keyword evidence="5 7" id="KW-0472">Membrane</keyword>
<accession>A0ABZ0XXD7</accession>
<evidence type="ECO:0000256" key="3">
    <source>
        <dbReference type="ARBA" id="ARBA00022692"/>
    </source>
</evidence>
<dbReference type="GeneID" id="43165573"/>
<dbReference type="Pfam" id="PF02687">
    <property type="entry name" value="FtsX"/>
    <property type="match status" value="2"/>
</dbReference>
<evidence type="ECO:0000259" key="9">
    <source>
        <dbReference type="Pfam" id="PF12704"/>
    </source>
</evidence>
<evidence type="ECO:0000313" key="11">
    <source>
        <dbReference type="Proteomes" id="UP001326110"/>
    </source>
</evidence>
<comment type="similarity">
    <text evidence="6">Belongs to the ABC-4 integral membrane protein family.</text>
</comment>
<dbReference type="Pfam" id="PF12704">
    <property type="entry name" value="MacB_PCD"/>
    <property type="match status" value="1"/>
</dbReference>
<evidence type="ECO:0000256" key="2">
    <source>
        <dbReference type="ARBA" id="ARBA00022475"/>
    </source>
</evidence>
<gene>
    <name evidence="10" type="ORF">SR858_25865</name>
</gene>
<dbReference type="Proteomes" id="UP001326110">
    <property type="component" value="Chromosome"/>
</dbReference>
<keyword evidence="2" id="KW-1003">Cell membrane</keyword>
<evidence type="ECO:0000256" key="4">
    <source>
        <dbReference type="ARBA" id="ARBA00022989"/>
    </source>
</evidence>
<feature type="transmembrane region" description="Helical" evidence="7">
    <location>
        <begin position="675"/>
        <end position="699"/>
    </location>
</feature>
<name>A0ABZ0XXD7_9BURK</name>
<feature type="transmembrane region" description="Helical" evidence="7">
    <location>
        <begin position="379"/>
        <end position="401"/>
    </location>
</feature>
<dbReference type="PANTHER" id="PTHR30572">
    <property type="entry name" value="MEMBRANE COMPONENT OF TRANSPORTER-RELATED"/>
    <property type="match status" value="1"/>
</dbReference>
<feature type="transmembrane region" description="Helical" evidence="7">
    <location>
        <begin position="759"/>
        <end position="779"/>
    </location>
</feature>
<dbReference type="EMBL" id="CP140152">
    <property type="protein sequence ID" value="WQH04423.1"/>
    <property type="molecule type" value="Genomic_DNA"/>
</dbReference>
<feature type="transmembrane region" description="Helical" evidence="7">
    <location>
        <begin position="432"/>
        <end position="453"/>
    </location>
</feature>
<evidence type="ECO:0000256" key="6">
    <source>
        <dbReference type="ARBA" id="ARBA00038076"/>
    </source>
</evidence>
<dbReference type="InterPro" id="IPR003838">
    <property type="entry name" value="ABC3_permease_C"/>
</dbReference>
<evidence type="ECO:0000313" key="10">
    <source>
        <dbReference type="EMBL" id="WQH04423.1"/>
    </source>
</evidence>
<keyword evidence="4 7" id="KW-1133">Transmembrane helix</keyword>
<dbReference type="PANTHER" id="PTHR30572:SF4">
    <property type="entry name" value="ABC TRANSPORTER PERMEASE YTRF"/>
    <property type="match status" value="1"/>
</dbReference>
<evidence type="ECO:0000259" key="8">
    <source>
        <dbReference type="Pfam" id="PF02687"/>
    </source>
</evidence>
<protein>
    <submittedName>
        <fullName evidence="10">FtsX-like permease family protein</fullName>
    </submittedName>
</protein>
<feature type="transmembrane region" description="Helical" evidence="7">
    <location>
        <begin position="291"/>
        <end position="312"/>
    </location>
</feature>
<feature type="transmembrane region" description="Helical" evidence="7">
    <location>
        <begin position="21"/>
        <end position="43"/>
    </location>
</feature>